<dbReference type="EMBL" id="JAAIUW010000010">
    <property type="protein sequence ID" value="KAF7812127.1"/>
    <property type="molecule type" value="Genomic_DNA"/>
</dbReference>
<organism evidence="2 3">
    <name type="scientific">Senna tora</name>
    <dbReference type="NCBI Taxonomy" id="362788"/>
    <lineage>
        <taxon>Eukaryota</taxon>
        <taxon>Viridiplantae</taxon>
        <taxon>Streptophyta</taxon>
        <taxon>Embryophyta</taxon>
        <taxon>Tracheophyta</taxon>
        <taxon>Spermatophyta</taxon>
        <taxon>Magnoliopsida</taxon>
        <taxon>eudicotyledons</taxon>
        <taxon>Gunneridae</taxon>
        <taxon>Pentapetalae</taxon>
        <taxon>rosids</taxon>
        <taxon>fabids</taxon>
        <taxon>Fabales</taxon>
        <taxon>Fabaceae</taxon>
        <taxon>Caesalpinioideae</taxon>
        <taxon>Cassia clade</taxon>
        <taxon>Senna</taxon>
    </lineage>
</organism>
<gene>
    <name evidence="2" type="ORF">G2W53_033103</name>
</gene>
<feature type="region of interest" description="Disordered" evidence="1">
    <location>
        <begin position="140"/>
        <end position="189"/>
    </location>
</feature>
<feature type="compositionally biased region" description="Gly residues" evidence="1">
    <location>
        <begin position="34"/>
        <end position="44"/>
    </location>
</feature>
<accession>A0A834SZH1</accession>
<reference evidence="2" key="1">
    <citation type="submission" date="2020-09" db="EMBL/GenBank/DDBJ databases">
        <title>Genome-Enabled Discovery of Anthraquinone Biosynthesis in Senna tora.</title>
        <authorList>
            <person name="Kang S.-H."/>
            <person name="Pandey R.P."/>
            <person name="Lee C.-M."/>
            <person name="Sim J.-S."/>
            <person name="Jeong J.-T."/>
            <person name="Choi B.-S."/>
            <person name="Jung M."/>
            <person name="Ginzburg D."/>
            <person name="Zhao K."/>
            <person name="Won S.Y."/>
            <person name="Oh T.-J."/>
            <person name="Yu Y."/>
            <person name="Kim N.-H."/>
            <person name="Lee O.R."/>
            <person name="Lee T.-H."/>
            <person name="Bashyal P."/>
            <person name="Kim T.-S."/>
            <person name="Lee W.-H."/>
            <person name="Kawkins C."/>
            <person name="Kim C.-K."/>
            <person name="Kim J.S."/>
            <person name="Ahn B.O."/>
            <person name="Rhee S.Y."/>
            <person name="Sohng J.K."/>
        </authorList>
    </citation>
    <scope>NUCLEOTIDE SEQUENCE</scope>
    <source>
        <tissue evidence="2">Leaf</tissue>
    </source>
</reference>
<keyword evidence="3" id="KW-1185">Reference proteome</keyword>
<feature type="region of interest" description="Disordered" evidence="1">
    <location>
        <begin position="1"/>
        <end position="73"/>
    </location>
</feature>
<feature type="compositionally biased region" description="Polar residues" evidence="1">
    <location>
        <begin position="158"/>
        <end position="172"/>
    </location>
</feature>
<evidence type="ECO:0000313" key="3">
    <source>
        <dbReference type="Proteomes" id="UP000634136"/>
    </source>
</evidence>
<evidence type="ECO:0000313" key="2">
    <source>
        <dbReference type="EMBL" id="KAF7812127.1"/>
    </source>
</evidence>
<feature type="compositionally biased region" description="Polar residues" evidence="1">
    <location>
        <begin position="55"/>
        <end position="66"/>
    </location>
</feature>
<protein>
    <submittedName>
        <fullName evidence="2">Uncharacterized protein</fullName>
    </submittedName>
</protein>
<comment type="caution">
    <text evidence="2">The sequence shown here is derived from an EMBL/GenBank/DDBJ whole genome shotgun (WGS) entry which is preliminary data.</text>
</comment>
<proteinExistence type="predicted"/>
<name>A0A834SZH1_9FABA</name>
<dbReference type="Proteomes" id="UP000634136">
    <property type="component" value="Unassembled WGS sequence"/>
</dbReference>
<dbReference type="AlphaFoldDB" id="A0A834SZH1"/>
<evidence type="ECO:0000256" key="1">
    <source>
        <dbReference type="SAM" id="MobiDB-lite"/>
    </source>
</evidence>
<sequence>MMPPRRRTLRSVASDGENSDEASTQPADQHIRGWGRGRGQGVRGRGARVRGGRASQTTRESIPAQTENRRPPRCSALEAAVVGLHGVVEALASLIAEQRAEDGPQVTLEVMPNQPEPLVQPVQDEEAVVSARRIETRNLDDGSFSKKRKWGNEGKSLVQDSSIEGSKLQNRAHTLPEAPTYSRKSAASVTRSKSEARGVGLSSFQGIRKLASSVDNWVYKEELPTTTIQIGSRFHQAFSPFFFNATSHENYFHISR</sequence>